<evidence type="ECO:0000313" key="3">
    <source>
        <dbReference type="Proteomes" id="UP000428260"/>
    </source>
</evidence>
<organism evidence="2 3">
    <name type="scientific">Maribellus comscasis</name>
    <dbReference type="NCBI Taxonomy" id="2681766"/>
    <lineage>
        <taxon>Bacteria</taxon>
        <taxon>Pseudomonadati</taxon>
        <taxon>Bacteroidota</taxon>
        <taxon>Bacteroidia</taxon>
        <taxon>Marinilabiliales</taxon>
        <taxon>Prolixibacteraceae</taxon>
        <taxon>Maribellus</taxon>
    </lineage>
</organism>
<protein>
    <recommendedName>
        <fullName evidence="4">SLATT domain-containing protein</fullName>
    </recommendedName>
</protein>
<dbReference type="AlphaFoldDB" id="A0A6I6JYC3"/>
<keyword evidence="1" id="KW-0472">Membrane</keyword>
<gene>
    <name evidence="2" type="ORF">GM418_21560</name>
</gene>
<accession>A0A6I6JYC3</accession>
<sequence>MEQQIQIFKNLINYKYKYFILSLLATKYYKYDRNLNIFLAFATSGSVATWALWNKLPIIWAGIIVAAQIINLIKPYFPFSKICKEINDKQRLLQGLLLNYENLWSKIQFDEISEKKGREEYLKLRKQIQELLNFSDDIVFNVDKKIKSVAQEKTNSYLNRNYFHALA</sequence>
<reference evidence="2 3" key="1">
    <citation type="submission" date="2019-11" db="EMBL/GenBank/DDBJ databases">
        <authorList>
            <person name="Zheng R.K."/>
            <person name="Sun C.M."/>
        </authorList>
    </citation>
    <scope>NUCLEOTIDE SEQUENCE [LARGE SCALE GENOMIC DNA]</scope>
    <source>
        <strain evidence="2 3">WC007</strain>
    </source>
</reference>
<keyword evidence="3" id="KW-1185">Reference proteome</keyword>
<evidence type="ECO:0008006" key="4">
    <source>
        <dbReference type="Google" id="ProtNLM"/>
    </source>
</evidence>
<feature type="transmembrane region" description="Helical" evidence="1">
    <location>
        <begin position="35"/>
        <end position="53"/>
    </location>
</feature>
<name>A0A6I6JYC3_9BACT</name>
<dbReference type="RefSeq" id="WP_158869297.1">
    <property type="nucleotide sequence ID" value="NZ_CP046401.1"/>
</dbReference>
<dbReference type="Proteomes" id="UP000428260">
    <property type="component" value="Chromosome"/>
</dbReference>
<keyword evidence="1" id="KW-1133">Transmembrane helix</keyword>
<evidence type="ECO:0000313" key="2">
    <source>
        <dbReference type="EMBL" id="QGY46158.1"/>
    </source>
</evidence>
<keyword evidence="1" id="KW-0812">Transmembrane</keyword>
<evidence type="ECO:0000256" key="1">
    <source>
        <dbReference type="SAM" id="Phobius"/>
    </source>
</evidence>
<feature type="transmembrane region" description="Helical" evidence="1">
    <location>
        <begin position="59"/>
        <end position="77"/>
    </location>
</feature>
<dbReference type="KEGG" id="mcos:GM418_21560"/>
<proteinExistence type="predicted"/>
<dbReference type="EMBL" id="CP046401">
    <property type="protein sequence ID" value="QGY46158.1"/>
    <property type="molecule type" value="Genomic_DNA"/>
</dbReference>